<dbReference type="PANTHER" id="PTHR15356:SF0">
    <property type="entry name" value="NEUROTENSIN_NEUROMEDIN N"/>
    <property type="match status" value="1"/>
</dbReference>
<dbReference type="EMBL" id="CAUEEQ010045361">
    <property type="protein sequence ID" value="CAJ0958385.1"/>
    <property type="molecule type" value="Genomic_DNA"/>
</dbReference>
<evidence type="ECO:0000256" key="9">
    <source>
        <dbReference type="ARBA" id="ARBA00023329"/>
    </source>
</evidence>
<comment type="caution">
    <text evidence="12">The sequence shown here is derived from an EMBL/GenBank/DDBJ whole genome shotgun (WGS) entry which is preliminary data.</text>
</comment>
<proteinExistence type="inferred from homology"/>
<dbReference type="PRINTS" id="PR01668">
    <property type="entry name" value="NEUROTENSIN"/>
</dbReference>
<dbReference type="Proteomes" id="UP001176940">
    <property type="component" value="Unassembled WGS sequence"/>
</dbReference>
<evidence type="ECO:0000256" key="6">
    <source>
        <dbReference type="ARBA" id="ARBA00022685"/>
    </source>
</evidence>
<evidence type="ECO:0000256" key="2">
    <source>
        <dbReference type="ARBA" id="ARBA00004613"/>
    </source>
</evidence>
<keyword evidence="9" id="KW-0968">Cytoplasmic vesicle</keyword>
<keyword evidence="5" id="KW-0964">Secreted</keyword>
<protein>
    <recommendedName>
        <fullName evidence="4">Neurotensin/neuromedin N</fullName>
    </recommendedName>
</protein>
<organism evidence="12 13">
    <name type="scientific">Ranitomeya imitator</name>
    <name type="common">mimic poison frog</name>
    <dbReference type="NCBI Taxonomy" id="111125"/>
    <lineage>
        <taxon>Eukaryota</taxon>
        <taxon>Metazoa</taxon>
        <taxon>Chordata</taxon>
        <taxon>Craniata</taxon>
        <taxon>Vertebrata</taxon>
        <taxon>Euteleostomi</taxon>
        <taxon>Amphibia</taxon>
        <taxon>Batrachia</taxon>
        <taxon>Anura</taxon>
        <taxon>Neobatrachia</taxon>
        <taxon>Hyloidea</taxon>
        <taxon>Dendrobatidae</taxon>
        <taxon>Dendrobatinae</taxon>
        <taxon>Ranitomeya</taxon>
    </lineage>
</organism>
<keyword evidence="7" id="KW-0732">Signal</keyword>
<gene>
    <name evidence="12" type="ORF">RIMI_LOCUS16325755</name>
</gene>
<name>A0ABN9M412_9NEOB</name>
<reference evidence="12" key="1">
    <citation type="submission" date="2023-07" db="EMBL/GenBank/DDBJ databases">
        <authorList>
            <person name="Stuckert A."/>
        </authorList>
    </citation>
    <scope>NUCLEOTIDE SEQUENCE</scope>
</reference>
<keyword evidence="13" id="KW-1185">Reference proteome</keyword>
<dbReference type="PANTHER" id="PTHR15356">
    <property type="entry name" value="NEUROTENSIN/NEUROMEDIN N"/>
    <property type="match status" value="1"/>
</dbReference>
<evidence type="ECO:0000313" key="13">
    <source>
        <dbReference type="Proteomes" id="UP001176940"/>
    </source>
</evidence>
<evidence type="ECO:0000256" key="8">
    <source>
        <dbReference type="ARBA" id="ARBA00022858"/>
    </source>
</evidence>
<comment type="subunit">
    <text evidence="11">Interacts with NTSR1. Interacts with SORT1. Interacts with SORL1.</text>
</comment>
<evidence type="ECO:0000256" key="1">
    <source>
        <dbReference type="ARBA" id="ARBA00004398"/>
    </source>
</evidence>
<comment type="subcellular location">
    <subcellularLocation>
        <location evidence="1">Cytoplasmic vesicle</location>
        <location evidence="1">Secretory vesicle</location>
    </subcellularLocation>
    <subcellularLocation>
        <location evidence="2">Secreted</location>
    </subcellularLocation>
</comment>
<keyword evidence="8" id="KW-0838">Vasoactive</keyword>
<comment type="similarity">
    <text evidence="3">Belongs to the neurotensin family.</text>
</comment>
<evidence type="ECO:0000313" key="12">
    <source>
        <dbReference type="EMBL" id="CAJ0958385.1"/>
    </source>
</evidence>
<evidence type="ECO:0000256" key="5">
    <source>
        <dbReference type="ARBA" id="ARBA00022525"/>
    </source>
</evidence>
<comment type="function">
    <text evidence="10">Neurotensin may play an endocrine or paracrine role in the regulation of fat metabolism. It causes contraction of smooth muscle.</text>
</comment>
<dbReference type="Pfam" id="PF07421">
    <property type="entry name" value="Pro-NT_NN"/>
    <property type="match status" value="1"/>
</dbReference>
<evidence type="ECO:0000256" key="4">
    <source>
        <dbReference type="ARBA" id="ARBA00016213"/>
    </source>
</evidence>
<dbReference type="InterPro" id="IPR008055">
    <property type="entry name" value="NeurotensiN"/>
</dbReference>
<evidence type="ECO:0000256" key="3">
    <source>
        <dbReference type="ARBA" id="ARBA00009827"/>
    </source>
</evidence>
<accession>A0ABN9M412</accession>
<evidence type="ECO:0000256" key="7">
    <source>
        <dbReference type="ARBA" id="ARBA00022729"/>
    </source>
</evidence>
<evidence type="ECO:0000256" key="11">
    <source>
        <dbReference type="ARBA" id="ARBA00046937"/>
    </source>
</evidence>
<keyword evidence="6" id="KW-0165">Cleavage on pair of basic residues</keyword>
<evidence type="ECO:0000256" key="10">
    <source>
        <dbReference type="ARBA" id="ARBA00025449"/>
    </source>
</evidence>
<sequence>MAAMKQREKNLKVSEYFSAAMTTRAAASPPPVLQHTNLLSLLHYPEEYPVQAYFVYPVEGRAKYCSAQVLGKDTSGAVDKNVQNAVDKPLMTMDLHRWTCQILGRSRVFNSEEEMKALEADVLSNMYSSKVNKARPPYWKMSLLNVCKLVNNFNTQTEEPGENGEDELLVRKQNPTSLDGFNLEAMLTAIQLQKICQSMFFQHSELIPRDYLEPSSSNSESEDIVKRKTPYILKRQAIVGKARRPYILKRGSYY</sequence>